<dbReference type="EMBL" id="BK003518">
    <property type="protein sequence ID" value="DAA03717.1"/>
    <property type="molecule type" value="Genomic_DNA"/>
</dbReference>
<gene>
    <name evidence="1" type="ORF">HDC02939</name>
</gene>
<protein>
    <submittedName>
        <fullName evidence="1">HDC02939</fullName>
    </submittedName>
</protein>
<accession>Q6IH98</accession>
<proteinExistence type="predicted"/>
<name>Q6IH98_DROME</name>
<organism evidence="1">
    <name type="scientific">Drosophila melanogaster</name>
    <name type="common">Fruit fly</name>
    <dbReference type="NCBI Taxonomy" id="7227"/>
    <lineage>
        <taxon>Eukaryota</taxon>
        <taxon>Metazoa</taxon>
        <taxon>Ecdysozoa</taxon>
        <taxon>Arthropoda</taxon>
        <taxon>Hexapoda</taxon>
        <taxon>Insecta</taxon>
        <taxon>Pterygota</taxon>
        <taxon>Neoptera</taxon>
        <taxon>Endopterygota</taxon>
        <taxon>Diptera</taxon>
        <taxon>Brachycera</taxon>
        <taxon>Muscomorpha</taxon>
        <taxon>Ephydroidea</taxon>
        <taxon>Drosophilidae</taxon>
        <taxon>Drosophila</taxon>
        <taxon>Sophophora</taxon>
    </lineage>
</organism>
<sequence>MTTSVMGSNLQTRHNVDHTFQRSLKFLQVLLESKKSFDAKKCARKTEMPRSRTHSKKKIEQKALVQKVIDGMEQDTKKGEKYMWVGGSKLIDVLSVRFEDPKVAAARCLHKNYDG</sequence>
<reference evidence="1" key="1">
    <citation type="journal article" date="2003" name="Genome Biol.">
        <title>An integrated gene annotation and transcriptional profiling approach towards the full gene content of the Drosophila genome.</title>
        <authorList>
            <person name="Hild M."/>
            <person name="Beckmann B."/>
            <person name="Haas S.A."/>
            <person name="Koch B."/>
            <person name="Solovyev V."/>
            <person name="Busold C."/>
            <person name="Fellenberg K."/>
            <person name="Boutros M."/>
            <person name="Vingron M."/>
            <person name="Sauer F."/>
            <person name="Hoheisel J.D."/>
            <person name="Paro R."/>
        </authorList>
    </citation>
    <scope>NUCLEOTIDE SEQUENCE</scope>
</reference>
<dbReference type="AlphaFoldDB" id="Q6IH98"/>
<evidence type="ECO:0000313" key="1">
    <source>
        <dbReference type="EMBL" id="DAA03717.1"/>
    </source>
</evidence>